<sequence>MAAVAKRRRCVVLADGSAIGCYHRNTHETHTVVLEPSGHTYTYIHPDGTRTRHLTPTALSSHRPMVVDTLNQRNRFTDQPPYLHVQLMQAKDVRRQRRIRAPRARWPASGGKLKVSKLYNEQEKCFEMQSIEGAAKVRVQASGKLVDLYYVVEVKVSDDQVEDSSHAHYATLHRTFAVGQTPQSFELPVRTLLAAKAAWDNDREAEIEFVGGDSEDGVNGSVSQLPGNGAFAARPAFPIMATSNDGVVGDGGEQASGLALAEILRVATLPSKFLYHRVVAEVVGEDATLLVQLNCERSLLVGCDGFYTWYDEIGRPQHRFTRETIPPPSTIDNKGTSHSVDALCQHIDYHGRFRAFRDGRVRVAFADRTILQVERDGDCCSFFFADGSSVQTTLASAPLRHRPYIYRALEFGDWAFASQEERMLRHTKRQEAQAIVSRELQRISVRCGMNSQLELPQQTKALQSATLQHIASVDHALQMAASAATNDT</sequence>
<organism evidence="2 3">
    <name type="scientific">Phytophthora sojae (strain P6497)</name>
    <name type="common">Soybean stem and root rot agent</name>
    <name type="synonym">Phytophthora megasperma f. sp. glycines</name>
    <dbReference type="NCBI Taxonomy" id="1094619"/>
    <lineage>
        <taxon>Eukaryota</taxon>
        <taxon>Sar</taxon>
        <taxon>Stramenopiles</taxon>
        <taxon>Oomycota</taxon>
        <taxon>Peronosporomycetes</taxon>
        <taxon>Peronosporales</taxon>
        <taxon>Peronosporaceae</taxon>
        <taxon>Phytophthora</taxon>
    </lineage>
</organism>
<proteinExistence type="predicted"/>
<dbReference type="RefSeq" id="XP_009532441.1">
    <property type="nucleotide sequence ID" value="XM_009534146.1"/>
</dbReference>
<accession>G4ZYS5</accession>
<name>G4ZYS5_PHYSP</name>
<feature type="domain" description="C5orf34-like C-terminal" evidence="1">
    <location>
        <begin position="346"/>
        <end position="413"/>
    </location>
</feature>
<dbReference type="EMBL" id="JH159157">
    <property type="protein sequence ID" value="EGZ12108.1"/>
    <property type="molecule type" value="Genomic_DNA"/>
</dbReference>
<dbReference type="InParanoid" id="G4ZYS5"/>
<dbReference type="OMA" id="YYVVEVK"/>
<dbReference type="Pfam" id="PF15016">
    <property type="entry name" value="C5orf34_C"/>
    <property type="match status" value="1"/>
</dbReference>
<gene>
    <name evidence="2" type="ORF">PHYSODRAFT_563032</name>
</gene>
<protein>
    <recommendedName>
        <fullName evidence="1">C5orf34-like C-terminal domain-containing protein</fullName>
    </recommendedName>
</protein>
<keyword evidence="3" id="KW-1185">Reference proteome</keyword>
<dbReference type="GeneID" id="20663698"/>
<dbReference type="AlphaFoldDB" id="G4ZYS5"/>
<dbReference type="KEGG" id="psoj:PHYSODRAFT_563032"/>
<dbReference type="PANTHER" id="PTHR34531:SF1">
    <property type="entry name" value="CHROMOSOME 5 OPEN READING FRAME 34"/>
    <property type="match status" value="1"/>
</dbReference>
<dbReference type="PANTHER" id="PTHR34531">
    <property type="entry name" value="ZGC:153352"/>
    <property type="match status" value="1"/>
</dbReference>
<dbReference type="SMR" id="G4ZYS5"/>
<dbReference type="InterPro" id="IPR027865">
    <property type="entry name" value="C5orf34-like_C"/>
</dbReference>
<dbReference type="Proteomes" id="UP000002640">
    <property type="component" value="Unassembled WGS sequence"/>
</dbReference>
<evidence type="ECO:0000313" key="2">
    <source>
        <dbReference type="EMBL" id="EGZ12108.1"/>
    </source>
</evidence>
<evidence type="ECO:0000313" key="3">
    <source>
        <dbReference type="Proteomes" id="UP000002640"/>
    </source>
</evidence>
<reference evidence="2 3" key="1">
    <citation type="journal article" date="2006" name="Science">
        <title>Phytophthora genome sequences uncover evolutionary origins and mechanisms of pathogenesis.</title>
        <authorList>
            <person name="Tyler B.M."/>
            <person name="Tripathy S."/>
            <person name="Zhang X."/>
            <person name="Dehal P."/>
            <person name="Jiang R.H."/>
            <person name="Aerts A."/>
            <person name="Arredondo F.D."/>
            <person name="Baxter L."/>
            <person name="Bensasson D."/>
            <person name="Beynon J.L."/>
            <person name="Chapman J."/>
            <person name="Damasceno C.M."/>
            <person name="Dorrance A.E."/>
            <person name="Dou D."/>
            <person name="Dickerman A.W."/>
            <person name="Dubchak I.L."/>
            <person name="Garbelotto M."/>
            <person name="Gijzen M."/>
            <person name="Gordon S.G."/>
            <person name="Govers F."/>
            <person name="Grunwald N.J."/>
            <person name="Huang W."/>
            <person name="Ivors K.L."/>
            <person name="Jones R.W."/>
            <person name="Kamoun S."/>
            <person name="Krampis K."/>
            <person name="Lamour K.H."/>
            <person name="Lee M.K."/>
            <person name="McDonald W.H."/>
            <person name="Medina M."/>
            <person name="Meijer H.J."/>
            <person name="Nordberg E.K."/>
            <person name="Maclean D.J."/>
            <person name="Ospina-Giraldo M.D."/>
            <person name="Morris P.F."/>
            <person name="Phuntumart V."/>
            <person name="Putnam N.H."/>
            <person name="Rash S."/>
            <person name="Rose J.K."/>
            <person name="Sakihama Y."/>
            <person name="Salamov A.A."/>
            <person name="Savidor A."/>
            <person name="Scheuring C.F."/>
            <person name="Smith B.M."/>
            <person name="Sobral B.W."/>
            <person name="Terry A."/>
            <person name="Torto-Alalibo T.A."/>
            <person name="Win J."/>
            <person name="Xu Z."/>
            <person name="Zhang H."/>
            <person name="Grigoriev I.V."/>
            <person name="Rokhsar D.S."/>
            <person name="Boore J.L."/>
        </authorList>
    </citation>
    <scope>NUCLEOTIDE SEQUENCE [LARGE SCALE GENOMIC DNA]</scope>
    <source>
        <strain evidence="2 3">P6497</strain>
    </source>
</reference>
<dbReference type="InterPro" id="IPR053901">
    <property type="entry name" value="C5orf34-like"/>
</dbReference>
<evidence type="ECO:0000259" key="1">
    <source>
        <dbReference type="Pfam" id="PF15016"/>
    </source>
</evidence>